<organism evidence="1 2">
    <name type="scientific">Actinocatenispora thailandica</name>
    <dbReference type="NCBI Taxonomy" id="227318"/>
    <lineage>
        <taxon>Bacteria</taxon>
        <taxon>Bacillati</taxon>
        <taxon>Actinomycetota</taxon>
        <taxon>Actinomycetes</taxon>
        <taxon>Micromonosporales</taxon>
        <taxon>Micromonosporaceae</taxon>
        <taxon>Actinocatenispora</taxon>
    </lineage>
</organism>
<keyword evidence="2" id="KW-1185">Reference proteome</keyword>
<sequence length="58" mass="6553">MAAQYSAAAEQLPQENWLERGSEVDQASLRWDRLSAEALKPADSIKLLRQLARELRDG</sequence>
<evidence type="ECO:0000313" key="2">
    <source>
        <dbReference type="Proteomes" id="UP000611640"/>
    </source>
</evidence>
<accession>A0A7R7DQN5</accession>
<proteinExistence type="predicted"/>
<dbReference type="EMBL" id="AP023355">
    <property type="protein sequence ID" value="BCJ36029.1"/>
    <property type="molecule type" value="Genomic_DNA"/>
</dbReference>
<dbReference type="Proteomes" id="UP000611640">
    <property type="component" value="Chromosome"/>
</dbReference>
<reference evidence="1 2" key="1">
    <citation type="submission" date="2020-08" db="EMBL/GenBank/DDBJ databases">
        <title>Whole genome shotgun sequence of Actinocatenispora thailandica NBRC 105041.</title>
        <authorList>
            <person name="Komaki H."/>
            <person name="Tamura T."/>
        </authorList>
    </citation>
    <scope>NUCLEOTIDE SEQUENCE [LARGE SCALE GENOMIC DNA]</scope>
    <source>
        <strain evidence="1 2">NBRC 105041</strain>
    </source>
</reference>
<evidence type="ECO:0000313" key="1">
    <source>
        <dbReference type="EMBL" id="BCJ36029.1"/>
    </source>
</evidence>
<gene>
    <name evidence="1" type="ORF">Athai_35320</name>
</gene>
<dbReference type="RefSeq" id="WP_203962457.1">
    <property type="nucleotide sequence ID" value="NZ_AP023355.1"/>
</dbReference>
<dbReference type="KEGG" id="atl:Athai_35320"/>
<dbReference type="AlphaFoldDB" id="A0A7R7DQN5"/>
<protein>
    <submittedName>
        <fullName evidence="1">Uncharacterized protein</fullName>
    </submittedName>
</protein>
<name>A0A7R7DQN5_9ACTN</name>